<feature type="region of interest" description="Disordered" evidence="1">
    <location>
        <begin position="199"/>
        <end position="228"/>
    </location>
</feature>
<name>A0A498P206_LABRO</name>
<feature type="compositionally biased region" description="Polar residues" evidence="1">
    <location>
        <begin position="211"/>
        <end position="228"/>
    </location>
</feature>
<keyword evidence="2" id="KW-0472">Membrane</keyword>
<keyword evidence="4" id="KW-1185">Reference proteome</keyword>
<reference evidence="3 4" key="1">
    <citation type="submission" date="2018-03" db="EMBL/GenBank/DDBJ databases">
        <title>Draft genome sequence of Rohu Carp (Labeo rohita).</title>
        <authorList>
            <person name="Das P."/>
            <person name="Kushwaha B."/>
            <person name="Joshi C.G."/>
            <person name="Kumar D."/>
            <person name="Nagpure N.S."/>
            <person name="Sahoo L."/>
            <person name="Das S.P."/>
            <person name="Bit A."/>
            <person name="Patnaik S."/>
            <person name="Meher P.K."/>
            <person name="Jayasankar P."/>
            <person name="Koringa P.G."/>
            <person name="Patel N.V."/>
            <person name="Hinsu A.T."/>
            <person name="Kumar R."/>
            <person name="Pandey M."/>
            <person name="Agarwal S."/>
            <person name="Srivastava S."/>
            <person name="Singh M."/>
            <person name="Iquebal M.A."/>
            <person name="Jaiswal S."/>
            <person name="Angadi U.B."/>
            <person name="Kumar N."/>
            <person name="Raza M."/>
            <person name="Shah T.M."/>
            <person name="Rai A."/>
            <person name="Jena J.K."/>
        </authorList>
    </citation>
    <scope>NUCLEOTIDE SEQUENCE [LARGE SCALE GENOMIC DNA]</scope>
    <source>
        <strain evidence="3">DASCIFA01</strain>
        <tissue evidence="3">Testis</tissue>
    </source>
</reference>
<dbReference type="EMBL" id="QBIY01005372">
    <property type="protein sequence ID" value="RXN37849.1"/>
    <property type="molecule type" value="Genomic_DNA"/>
</dbReference>
<evidence type="ECO:0000313" key="4">
    <source>
        <dbReference type="Proteomes" id="UP000290572"/>
    </source>
</evidence>
<feature type="transmembrane region" description="Helical" evidence="2">
    <location>
        <begin position="82"/>
        <end position="105"/>
    </location>
</feature>
<evidence type="ECO:0000256" key="1">
    <source>
        <dbReference type="SAM" id="MobiDB-lite"/>
    </source>
</evidence>
<comment type="caution">
    <text evidence="3">The sequence shown here is derived from an EMBL/GenBank/DDBJ whole genome shotgun (WGS) entry which is preliminary data.</text>
</comment>
<accession>A0A498P206</accession>
<gene>
    <name evidence="3" type="ORF">ROHU_001668</name>
</gene>
<proteinExistence type="predicted"/>
<dbReference type="AlphaFoldDB" id="A0A498P206"/>
<organism evidence="3 4">
    <name type="scientific">Labeo rohita</name>
    <name type="common">Indian major carp</name>
    <name type="synonym">Cyprinus rohita</name>
    <dbReference type="NCBI Taxonomy" id="84645"/>
    <lineage>
        <taxon>Eukaryota</taxon>
        <taxon>Metazoa</taxon>
        <taxon>Chordata</taxon>
        <taxon>Craniata</taxon>
        <taxon>Vertebrata</taxon>
        <taxon>Euteleostomi</taxon>
        <taxon>Actinopterygii</taxon>
        <taxon>Neopterygii</taxon>
        <taxon>Teleostei</taxon>
        <taxon>Ostariophysi</taxon>
        <taxon>Cypriniformes</taxon>
        <taxon>Cyprinidae</taxon>
        <taxon>Labeoninae</taxon>
        <taxon>Labeonini</taxon>
        <taxon>Labeo</taxon>
    </lineage>
</organism>
<keyword evidence="2" id="KW-1133">Transmembrane helix</keyword>
<sequence length="254" mass="28027">MNVVIIIQYHDCQQSTVSFLIILTLILVLYALTVGLGLYKMRQLTMKLKAQNEAADTYASLQLSAPPSEYDTLNIKKGFHCFSFLAGVAVGATVVILCCILHIFVRRGRWSRPRRDSDPGLVLTDRQNIPQISTAGDESDPVYANTAMLSPNGAATHNRKEPLYYASIDFTKMPPPESDEIRGVSSLTKDYAVVRCYPGGESEEESSTGSDQPNSSVSAVMNSEENQTILEQEAKIEEVFSQPSEDTTYESITI</sequence>
<protein>
    <submittedName>
        <fullName evidence="3">Myelin-associated glyco-like protein</fullName>
    </submittedName>
</protein>
<dbReference type="Proteomes" id="UP000290572">
    <property type="component" value="Unassembled WGS sequence"/>
</dbReference>
<evidence type="ECO:0000256" key="2">
    <source>
        <dbReference type="SAM" id="Phobius"/>
    </source>
</evidence>
<feature type="transmembrane region" description="Helical" evidence="2">
    <location>
        <begin position="17"/>
        <end position="39"/>
    </location>
</feature>
<evidence type="ECO:0000313" key="3">
    <source>
        <dbReference type="EMBL" id="RXN37849.1"/>
    </source>
</evidence>
<keyword evidence="2" id="KW-0812">Transmembrane</keyword>